<dbReference type="EMBL" id="JANRMS010001655">
    <property type="protein sequence ID" value="KAJ3526859.1"/>
    <property type="molecule type" value="Genomic_DNA"/>
</dbReference>
<gene>
    <name evidence="1" type="ORF">NM208_g10984</name>
</gene>
<reference evidence="1" key="1">
    <citation type="submission" date="2022-08" db="EMBL/GenBank/DDBJ databases">
        <title>Genome Sequence of Fusarium decemcellulare.</title>
        <authorList>
            <person name="Buettner E."/>
        </authorList>
    </citation>
    <scope>NUCLEOTIDE SEQUENCE</scope>
    <source>
        <strain evidence="1">Babe19</strain>
    </source>
</reference>
<keyword evidence="2" id="KW-1185">Reference proteome</keyword>
<sequence>MRTRRQATETEAGESSSSTARGRKRSSGKTESPAAKKAKQSQDDAPSTQPEQRPRLTTPDLEFDFDRNQLRDPRPTPGRVKRPRYSSHELDDDFKARFTIPTARGSATGDTEFARKARADPSHTFHHLYVCHKKGPNGSPTYDDAGFQLDYDKVAKWMKPTGYNKKAMVNGMNRRLEEDAKEVKAMTESFFIDGKGPDGGHTSDYKFYLQDHVSKDLGVPWHQIDSKKVAEWAKSFDKIDGNEWWREPNEEERKRFMKMLGGASLRKDL</sequence>
<evidence type="ECO:0000313" key="1">
    <source>
        <dbReference type="EMBL" id="KAJ3526859.1"/>
    </source>
</evidence>
<evidence type="ECO:0000313" key="2">
    <source>
        <dbReference type="Proteomes" id="UP001148629"/>
    </source>
</evidence>
<proteinExistence type="predicted"/>
<dbReference type="Proteomes" id="UP001148629">
    <property type="component" value="Unassembled WGS sequence"/>
</dbReference>
<protein>
    <submittedName>
        <fullName evidence="1">Uncharacterized protein</fullName>
    </submittedName>
</protein>
<organism evidence="1 2">
    <name type="scientific">Fusarium decemcellulare</name>
    <dbReference type="NCBI Taxonomy" id="57161"/>
    <lineage>
        <taxon>Eukaryota</taxon>
        <taxon>Fungi</taxon>
        <taxon>Dikarya</taxon>
        <taxon>Ascomycota</taxon>
        <taxon>Pezizomycotina</taxon>
        <taxon>Sordariomycetes</taxon>
        <taxon>Hypocreomycetidae</taxon>
        <taxon>Hypocreales</taxon>
        <taxon>Nectriaceae</taxon>
        <taxon>Fusarium</taxon>
        <taxon>Fusarium decemcellulare species complex</taxon>
    </lineage>
</organism>
<accession>A0ACC1RVX8</accession>
<comment type="caution">
    <text evidence="1">The sequence shown here is derived from an EMBL/GenBank/DDBJ whole genome shotgun (WGS) entry which is preliminary data.</text>
</comment>
<name>A0ACC1RVX8_9HYPO</name>